<name>A0A2T4AUJ1_TRIHA</name>
<keyword evidence="3" id="KW-1185">Reference proteome</keyword>
<evidence type="ECO:0000313" key="2">
    <source>
        <dbReference type="EMBL" id="PTB60740.1"/>
    </source>
</evidence>
<dbReference type="GeneID" id="36626799"/>
<gene>
    <name evidence="2" type="ORF">M431DRAFT_502901</name>
</gene>
<evidence type="ECO:0000313" key="3">
    <source>
        <dbReference type="Proteomes" id="UP000241690"/>
    </source>
</evidence>
<dbReference type="AlphaFoldDB" id="A0A2T4AUJ1"/>
<dbReference type="RefSeq" id="XP_024780417.1">
    <property type="nucleotide sequence ID" value="XM_024918230.1"/>
</dbReference>
<proteinExistence type="predicted"/>
<reference evidence="2 3" key="1">
    <citation type="submission" date="2016-07" db="EMBL/GenBank/DDBJ databases">
        <title>Multiple horizontal gene transfer events from other fungi enriched the ability of initially mycotrophic Trichoderma (Ascomycota) to feed on dead plant biomass.</title>
        <authorList>
            <consortium name="DOE Joint Genome Institute"/>
            <person name="Aerts A."/>
            <person name="Atanasova L."/>
            <person name="Chenthamara K."/>
            <person name="Zhang J."/>
            <person name="Grujic M."/>
            <person name="Henrissat B."/>
            <person name="Kuo A."/>
            <person name="Salamov A."/>
            <person name="Lipzen A."/>
            <person name="Labutti K."/>
            <person name="Barry K."/>
            <person name="Miao Y."/>
            <person name="Rahimi M.J."/>
            <person name="Shen Q."/>
            <person name="Grigoriev I.V."/>
            <person name="Kubicek C.P."/>
            <person name="Druzhinina I.S."/>
        </authorList>
    </citation>
    <scope>NUCLEOTIDE SEQUENCE [LARGE SCALE GENOMIC DNA]</scope>
    <source>
        <strain evidence="2 3">CBS 226.95</strain>
    </source>
</reference>
<sequence length="124" mass="13699">MDASLAATCPPGVARRQSQVLLDPGPHRQPEQRGPAATKPKPRSWGSLLSRLPTIFSLPQTKSHGVLTTTCHRRPTVHTASLHRRVTALLHCCIIESPLPPLLVRCYLLHPYLIIYLILQPPAP</sequence>
<evidence type="ECO:0000256" key="1">
    <source>
        <dbReference type="SAM" id="MobiDB-lite"/>
    </source>
</evidence>
<feature type="region of interest" description="Disordered" evidence="1">
    <location>
        <begin position="1"/>
        <end position="45"/>
    </location>
</feature>
<dbReference type="Proteomes" id="UP000241690">
    <property type="component" value="Unassembled WGS sequence"/>
</dbReference>
<dbReference type="EMBL" id="KZ679675">
    <property type="protein sequence ID" value="PTB60740.1"/>
    <property type="molecule type" value="Genomic_DNA"/>
</dbReference>
<accession>A0A2T4AUJ1</accession>
<protein>
    <submittedName>
        <fullName evidence="2">Uncharacterized protein</fullName>
    </submittedName>
</protein>
<organism evidence="2 3">
    <name type="scientific">Trichoderma harzianum CBS 226.95</name>
    <dbReference type="NCBI Taxonomy" id="983964"/>
    <lineage>
        <taxon>Eukaryota</taxon>
        <taxon>Fungi</taxon>
        <taxon>Dikarya</taxon>
        <taxon>Ascomycota</taxon>
        <taxon>Pezizomycotina</taxon>
        <taxon>Sordariomycetes</taxon>
        <taxon>Hypocreomycetidae</taxon>
        <taxon>Hypocreales</taxon>
        <taxon>Hypocreaceae</taxon>
        <taxon>Trichoderma</taxon>
    </lineage>
</organism>